<gene>
    <name evidence="2" type="ORF">SSLN_LOCUS11335</name>
</gene>
<sequence>MLLCASALLFVRMPREEDMVAMQYDGGGGGDAGQRLIVSRAFACCRLAGGWGRTYHSLPPMRCGEDSPSPARHTHKHTCPSRRRLPASAAESPT</sequence>
<evidence type="ECO:0000256" key="1">
    <source>
        <dbReference type="SAM" id="MobiDB-lite"/>
    </source>
</evidence>
<feature type="region of interest" description="Disordered" evidence="1">
    <location>
        <begin position="59"/>
        <end position="94"/>
    </location>
</feature>
<proteinExistence type="predicted"/>
<accession>A0A183T4D7</accession>
<dbReference type="Proteomes" id="UP000275846">
    <property type="component" value="Unassembled WGS sequence"/>
</dbReference>
<feature type="compositionally biased region" description="Basic residues" evidence="1">
    <location>
        <begin position="72"/>
        <end position="85"/>
    </location>
</feature>
<organism evidence="4">
    <name type="scientific">Schistocephalus solidus</name>
    <name type="common">Tapeworm</name>
    <dbReference type="NCBI Taxonomy" id="70667"/>
    <lineage>
        <taxon>Eukaryota</taxon>
        <taxon>Metazoa</taxon>
        <taxon>Spiralia</taxon>
        <taxon>Lophotrochozoa</taxon>
        <taxon>Platyhelminthes</taxon>
        <taxon>Cestoda</taxon>
        <taxon>Eucestoda</taxon>
        <taxon>Diphyllobothriidea</taxon>
        <taxon>Diphyllobothriidae</taxon>
        <taxon>Schistocephalus</taxon>
    </lineage>
</organism>
<name>A0A183T4D7_SCHSO</name>
<evidence type="ECO:0000313" key="4">
    <source>
        <dbReference type="WBParaSite" id="SSLN_0001177101-mRNA-1"/>
    </source>
</evidence>
<evidence type="ECO:0000313" key="2">
    <source>
        <dbReference type="EMBL" id="VDL97720.1"/>
    </source>
</evidence>
<dbReference type="AlphaFoldDB" id="A0A183T4D7"/>
<keyword evidence="3" id="KW-1185">Reference proteome</keyword>
<reference evidence="4" key="1">
    <citation type="submission" date="2016-06" db="UniProtKB">
        <authorList>
            <consortium name="WormBaseParasite"/>
        </authorList>
    </citation>
    <scope>IDENTIFICATION</scope>
</reference>
<dbReference type="EMBL" id="UYSU01036454">
    <property type="protein sequence ID" value="VDL97720.1"/>
    <property type="molecule type" value="Genomic_DNA"/>
</dbReference>
<evidence type="ECO:0000313" key="3">
    <source>
        <dbReference type="Proteomes" id="UP000275846"/>
    </source>
</evidence>
<dbReference type="WBParaSite" id="SSLN_0001177101-mRNA-1">
    <property type="protein sequence ID" value="SSLN_0001177101-mRNA-1"/>
    <property type="gene ID" value="SSLN_0001177101"/>
</dbReference>
<protein>
    <submittedName>
        <fullName evidence="4">Secreted protein</fullName>
    </submittedName>
</protein>
<reference evidence="2 3" key="2">
    <citation type="submission" date="2018-11" db="EMBL/GenBank/DDBJ databases">
        <authorList>
            <consortium name="Pathogen Informatics"/>
        </authorList>
    </citation>
    <scope>NUCLEOTIDE SEQUENCE [LARGE SCALE GENOMIC DNA]</scope>
    <source>
        <strain evidence="2 3">NST_G2</strain>
    </source>
</reference>